<reference evidence="6" key="1">
    <citation type="submission" date="2012-02" db="EMBL/GenBank/DDBJ databases">
        <title>The complete genome of Solitalea canadensis DSM 3403.</title>
        <authorList>
            <consortium name="US DOE Joint Genome Institute (JGI-PGF)"/>
            <person name="Lucas S."/>
            <person name="Copeland A."/>
            <person name="Lapidus A."/>
            <person name="Glavina del Rio T."/>
            <person name="Dalin E."/>
            <person name="Tice H."/>
            <person name="Bruce D."/>
            <person name="Goodwin L."/>
            <person name="Pitluck S."/>
            <person name="Peters L."/>
            <person name="Ovchinnikova G."/>
            <person name="Lu M."/>
            <person name="Kyrpides N."/>
            <person name="Mavromatis K."/>
            <person name="Ivanova N."/>
            <person name="Brettin T."/>
            <person name="Detter J.C."/>
            <person name="Han C."/>
            <person name="Larimer F."/>
            <person name="Land M."/>
            <person name="Hauser L."/>
            <person name="Markowitz V."/>
            <person name="Cheng J.-F."/>
            <person name="Hugenholtz P."/>
            <person name="Woyke T."/>
            <person name="Wu D."/>
            <person name="Spring S."/>
            <person name="Schroeder M."/>
            <person name="Kopitz M."/>
            <person name="Brambilla E."/>
            <person name="Klenk H.-P."/>
            <person name="Eisen J.A."/>
        </authorList>
    </citation>
    <scope>NUCLEOTIDE SEQUENCE</scope>
    <source>
        <strain evidence="6">DSM 3403</strain>
    </source>
</reference>
<keyword evidence="5" id="KW-0997">Cell inner membrane</keyword>
<evidence type="ECO:0000256" key="4">
    <source>
        <dbReference type="ARBA" id="ARBA00023136"/>
    </source>
</evidence>
<dbReference type="Proteomes" id="UP000007590">
    <property type="component" value="Chromosome"/>
</dbReference>
<keyword evidence="5" id="KW-0653">Protein transport</keyword>
<dbReference type="GO" id="GO:0009977">
    <property type="term" value="F:proton motive force dependent protein transmembrane transporter activity"/>
    <property type="evidence" value="ECO:0007669"/>
    <property type="project" value="TreeGrafter"/>
</dbReference>
<evidence type="ECO:0000256" key="5">
    <source>
        <dbReference type="HAMAP-Rule" id="MF_00902"/>
    </source>
</evidence>
<dbReference type="HOGENOM" id="CLU_031942_3_2_10"/>
<dbReference type="InterPro" id="IPR002033">
    <property type="entry name" value="TatC"/>
</dbReference>
<accession>H8KWS9</accession>
<keyword evidence="5" id="KW-0811">Translocation</keyword>
<evidence type="ECO:0000256" key="2">
    <source>
        <dbReference type="ARBA" id="ARBA00022692"/>
    </source>
</evidence>
<keyword evidence="7" id="KW-1185">Reference proteome</keyword>
<keyword evidence="3 5" id="KW-1133">Transmembrane helix</keyword>
<evidence type="ECO:0000256" key="1">
    <source>
        <dbReference type="ARBA" id="ARBA00004141"/>
    </source>
</evidence>
<dbReference type="GO" id="GO:0043953">
    <property type="term" value="P:protein transport by the Tat complex"/>
    <property type="evidence" value="ECO:0007669"/>
    <property type="project" value="UniProtKB-UniRule"/>
</dbReference>
<dbReference type="HAMAP" id="MF_00902">
    <property type="entry name" value="TatC"/>
    <property type="match status" value="1"/>
</dbReference>
<feature type="transmembrane region" description="Helical" evidence="5">
    <location>
        <begin position="234"/>
        <end position="250"/>
    </location>
</feature>
<comment type="subunit">
    <text evidence="5">Forms a complex with TatA.</text>
</comment>
<proteinExistence type="inferred from homology"/>
<organism evidence="6 7">
    <name type="scientific">Solitalea canadensis (strain ATCC 29591 / DSM 3403 / JCM 21819 / LMG 8368 / NBRC 15130 / NCIMB 12057 / USAM 9D)</name>
    <name type="common">Flexibacter canadensis</name>
    <dbReference type="NCBI Taxonomy" id="929556"/>
    <lineage>
        <taxon>Bacteria</taxon>
        <taxon>Pseudomonadati</taxon>
        <taxon>Bacteroidota</taxon>
        <taxon>Sphingobacteriia</taxon>
        <taxon>Sphingobacteriales</taxon>
        <taxon>Sphingobacteriaceae</taxon>
        <taxon>Solitalea</taxon>
    </lineage>
</organism>
<comment type="similarity">
    <text evidence="5">Belongs to the TatC family.</text>
</comment>
<keyword evidence="5" id="KW-0813">Transport</keyword>
<keyword evidence="5" id="KW-1003">Cell membrane</keyword>
<feature type="transmembrane region" description="Helical" evidence="5">
    <location>
        <begin position="40"/>
        <end position="57"/>
    </location>
</feature>
<gene>
    <name evidence="5" type="primary">tatC</name>
    <name evidence="6" type="ordered locus">Solca_3248</name>
</gene>
<dbReference type="RefSeq" id="WP_014681482.1">
    <property type="nucleotide sequence ID" value="NC_017770.1"/>
</dbReference>
<dbReference type="KEGG" id="scn:Solca_3248"/>
<comment type="subcellular location">
    <subcellularLocation>
        <location evidence="5">Cell inner membrane</location>
        <topology evidence="5">Multi-pass membrane protein</topology>
    </subcellularLocation>
    <subcellularLocation>
        <location evidence="1">Membrane</location>
        <topology evidence="1">Multi-pass membrane protein</topology>
    </subcellularLocation>
</comment>
<feature type="transmembrane region" description="Helical" evidence="5">
    <location>
        <begin position="262"/>
        <end position="281"/>
    </location>
</feature>
<dbReference type="NCBIfam" id="TIGR00945">
    <property type="entry name" value="tatC"/>
    <property type="match status" value="1"/>
</dbReference>
<evidence type="ECO:0000256" key="3">
    <source>
        <dbReference type="ARBA" id="ARBA00022989"/>
    </source>
</evidence>
<dbReference type="GO" id="GO:0033281">
    <property type="term" value="C:TAT protein transport complex"/>
    <property type="evidence" value="ECO:0007669"/>
    <property type="project" value="UniProtKB-UniRule"/>
</dbReference>
<sequence>MSDNNSRRSNLITKYVLKDKHTIESEMSFFDHLEELRWHLIRSVIAIAIFTGLAFSYKEIIFDQIILGPKNPDFWTYRMMCQIAAKYNIADFCVDKINFVIMNTELAGQFMIHLTSSFLVGIALAFPYFIWELWRFIKPALEIKERQYANGLIFFTSVLFGIGVLFGYFIIVPLTINFLGSYTVSAEILNQVSLDSYLSTVGTLSLGCGLTFELPIIIYFLSKMGIVTPKLLRSNRRFAIVLILLVSAFITPSPDMMTQTIVAIPLFLLFEISIFVSAAVARNKAKKEAEFYNS</sequence>
<evidence type="ECO:0000313" key="7">
    <source>
        <dbReference type="Proteomes" id="UP000007590"/>
    </source>
</evidence>
<keyword evidence="4 5" id="KW-0472">Membrane</keyword>
<keyword evidence="2 5" id="KW-0812">Transmembrane</keyword>
<name>H8KWS9_SOLCM</name>
<dbReference type="PRINTS" id="PR01840">
    <property type="entry name" value="TATCFAMILY"/>
</dbReference>
<dbReference type="GO" id="GO:0065002">
    <property type="term" value="P:intracellular protein transmembrane transport"/>
    <property type="evidence" value="ECO:0007669"/>
    <property type="project" value="TreeGrafter"/>
</dbReference>
<feature type="transmembrane region" description="Helical" evidence="5">
    <location>
        <begin position="196"/>
        <end position="222"/>
    </location>
</feature>
<dbReference type="Pfam" id="PF00902">
    <property type="entry name" value="TatC"/>
    <property type="match status" value="1"/>
</dbReference>
<dbReference type="AlphaFoldDB" id="H8KWS9"/>
<dbReference type="OrthoDB" id="9777044at2"/>
<evidence type="ECO:0000313" key="6">
    <source>
        <dbReference type="EMBL" id="AFD08258.1"/>
    </source>
</evidence>
<protein>
    <recommendedName>
        <fullName evidence="5">Sec-independent protein translocase protein TatC</fullName>
    </recommendedName>
</protein>
<feature type="transmembrane region" description="Helical" evidence="5">
    <location>
        <begin position="152"/>
        <end position="176"/>
    </location>
</feature>
<dbReference type="STRING" id="929556.Solca_3248"/>
<dbReference type="EMBL" id="CP003349">
    <property type="protein sequence ID" value="AFD08258.1"/>
    <property type="molecule type" value="Genomic_DNA"/>
</dbReference>
<feature type="transmembrane region" description="Helical" evidence="5">
    <location>
        <begin position="110"/>
        <end position="131"/>
    </location>
</feature>
<dbReference type="eggNOG" id="COG0805">
    <property type="taxonomic scope" value="Bacteria"/>
</dbReference>
<dbReference type="PANTHER" id="PTHR30371">
    <property type="entry name" value="SEC-INDEPENDENT PROTEIN TRANSLOCASE PROTEIN TATC"/>
    <property type="match status" value="1"/>
</dbReference>
<dbReference type="PANTHER" id="PTHR30371:SF0">
    <property type="entry name" value="SEC-INDEPENDENT PROTEIN TRANSLOCASE PROTEIN TATC, CHLOROPLASTIC-RELATED"/>
    <property type="match status" value="1"/>
</dbReference>
<comment type="function">
    <text evidence="5">Part of the twin-arginine translocation (Tat) system that transports large folded proteins containing a characteristic twin-arginine motif in their signal peptide across membranes.</text>
</comment>